<organism evidence="1 2">
    <name type="scientific">Dermacentor silvarum</name>
    <name type="common">Tick</name>
    <dbReference type="NCBI Taxonomy" id="543639"/>
    <lineage>
        <taxon>Eukaryota</taxon>
        <taxon>Metazoa</taxon>
        <taxon>Ecdysozoa</taxon>
        <taxon>Arthropoda</taxon>
        <taxon>Chelicerata</taxon>
        <taxon>Arachnida</taxon>
        <taxon>Acari</taxon>
        <taxon>Parasitiformes</taxon>
        <taxon>Ixodida</taxon>
        <taxon>Ixodoidea</taxon>
        <taxon>Ixodidae</taxon>
        <taxon>Rhipicephalinae</taxon>
        <taxon>Dermacentor</taxon>
    </lineage>
</organism>
<dbReference type="EMBL" id="CM023470">
    <property type="protein sequence ID" value="KAH7979532.1"/>
    <property type="molecule type" value="Genomic_DNA"/>
</dbReference>
<protein>
    <submittedName>
        <fullName evidence="1">Uncharacterized protein</fullName>
    </submittedName>
</protein>
<comment type="caution">
    <text evidence="1">The sequence shown here is derived from an EMBL/GenBank/DDBJ whole genome shotgun (WGS) entry which is preliminary data.</text>
</comment>
<evidence type="ECO:0000313" key="2">
    <source>
        <dbReference type="Proteomes" id="UP000821865"/>
    </source>
</evidence>
<reference evidence="1" key="1">
    <citation type="submission" date="2020-05" db="EMBL/GenBank/DDBJ databases">
        <title>Large-scale comparative analyses of tick genomes elucidate their genetic diversity and vector capacities.</title>
        <authorList>
            <person name="Jia N."/>
            <person name="Wang J."/>
            <person name="Shi W."/>
            <person name="Du L."/>
            <person name="Sun Y."/>
            <person name="Zhan W."/>
            <person name="Jiang J."/>
            <person name="Wang Q."/>
            <person name="Zhang B."/>
            <person name="Ji P."/>
            <person name="Sakyi L.B."/>
            <person name="Cui X."/>
            <person name="Yuan T."/>
            <person name="Jiang B."/>
            <person name="Yang W."/>
            <person name="Lam T.T.-Y."/>
            <person name="Chang Q."/>
            <person name="Ding S."/>
            <person name="Wang X."/>
            <person name="Zhu J."/>
            <person name="Ruan X."/>
            <person name="Zhao L."/>
            <person name="Wei J."/>
            <person name="Que T."/>
            <person name="Du C."/>
            <person name="Cheng J."/>
            <person name="Dai P."/>
            <person name="Han X."/>
            <person name="Huang E."/>
            <person name="Gao Y."/>
            <person name="Liu J."/>
            <person name="Shao H."/>
            <person name="Ye R."/>
            <person name="Li L."/>
            <person name="Wei W."/>
            <person name="Wang X."/>
            <person name="Wang C."/>
            <person name="Yang T."/>
            <person name="Huo Q."/>
            <person name="Li W."/>
            <person name="Guo W."/>
            <person name="Chen H."/>
            <person name="Zhou L."/>
            <person name="Ni X."/>
            <person name="Tian J."/>
            <person name="Zhou Y."/>
            <person name="Sheng Y."/>
            <person name="Liu T."/>
            <person name="Pan Y."/>
            <person name="Xia L."/>
            <person name="Li J."/>
            <person name="Zhao F."/>
            <person name="Cao W."/>
        </authorList>
    </citation>
    <scope>NUCLEOTIDE SEQUENCE</scope>
    <source>
        <strain evidence="1">Dsil-2018</strain>
    </source>
</reference>
<gene>
    <name evidence="1" type="ORF">HPB49_009784</name>
</gene>
<keyword evidence="2" id="KW-1185">Reference proteome</keyword>
<proteinExistence type="predicted"/>
<name>A0ACB8DYD2_DERSI</name>
<evidence type="ECO:0000313" key="1">
    <source>
        <dbReference type="EMBL" id="KAH7979532.1"/>
    </source>
</evidence>
<sequence length="155" mass="17643">MLMAERVSRSQPTANMGSPNKPQSVELVQECDLKSLMDTCFNVFASNTTDPVMSLQTSSKVRMLPPFPVTRKMIQPPGTTPLAPEKDASLHGELRKVDIELLKSRFIHNICDFMVEGKKEKCYMKESSSEKVDKFNRYRDFTILKLPYAGKCSRF</sequence>
<dbReference type="Proteomes" id="UP000821865">
    <property type="component" value="Chromosome 1"/>
</dbReference>
<accession>A0ACB8DYD2</accession>